<keyword evidence="3 5" id="KW-0687">Ribonucleoprotein</keyword>
<reference evidence="6" key="1">
    <citation type="journal article" name="DNA Res.">
        <title>The physiological potential of anammox bacteria as revealed by their core genome structure.</title>
        <authorList>
            <person name="Okubo T."/>
            <person name="Toyoda A."/>
            <person name="Fukuhara K."/>
            <person name="Uchiyama I."/>
            <person name="Harigaya Y."/>
            <person name="Kuroiwa M."/>
            <person name="Suzuki T."/>
            <person name="Murakami Y."/>
            <person name="Suwa Y."/>
            <person name="Takami H."/>
        </authorList>
    </citation>
    <scope>NUCLEOTIDE SEQUENCE</scope>
    <source>
        <strain evidence="6">317325-2</strain>
    </source>
</reference>
<dbReference type="Pfam" id="PF00380">
    <property type="entry name" value="Ribosomal_S9"/>
    <property type="match status" value="1"/>
</dbReference>
<evidence type="ECO:0000256" key="1">
    <source>
        <dbReference type="ARBA" id="ARBA00005251"/>
    </source>
</evidence>
<organism evidence="6 7">
    <name type="scientific">Candidatus Nitrosymbiomonas proteolyticus</name>
    <dbReference type="NCBI Taxonomy" id="2608984"/>
    <lineage>
        <taxon>Bacteria</taxon>
        <taxon>Bacillati</taxon>
        <taxon>Armatimonadota</taxon>
        <taxon>Armatimonadota incertae sedis</taxon>
        <taxon>Candidatus Nitrosymbiomonas</taxon>
    </lineage>
</organism>
<dbReference type="FunFam" id="3.30.230.10:FF:000001">
    <property type="entry name" value="30S ribosomal protein S9"/>
    <property type="match status" value="1"/>
</dbReference>
<dbReference type="PANTHER" id="PTHR21569">
    <property type="entry name" value="RIBOSOMAL PROTEIN S9"/>
    <property type="match status" value="1"/>
</dbReference>
<dbReference type="NCBIfam" id="NF001099">
    <property type="entry name" value="PRK00132.1"/>
    <property type="match status" value="1"/>
</dbReference>
<evidence type="ECO:0000256" key="3">
    <source>
        <dbReference type="ARBA" id="ARBA00023274"/>
    </source>
</evidence>
<evidence type="ECO:0000256" key="4">
    <source>
        <dbReference type="ARBA" id="ARBA00035259"/>
    </source>
</evidence>
<gene>
    <name evidence="5" type="primary">rpsI</name>
    <name evidence="6" type="ORF">NPRO_02300</name>
</gene>
<evidence type="ECO:0000313" key="6">
    <source>
        <dbReference type="EMBL" id="BBO22635.1"/>
    </source>
</evidence>
<dbReference type="InterPro" id="IPR014721">
    <property type="entry name" value="Ribsml_uS5_D2-typ_fold_subgr"/>
</dbReference>
<name>A0A809RE02_9BACT</name>
<dbReference type="InterPro" id="IPR020568">
    <property type="entry name" value="Ribosomal_Su5_D2-typ_SF"/>
</dbReference>
<evidence type="ECO:0000256" key="2">
    <source>
        <dbReference type="ARBA" id="ARBA00022980"/>
    </source>
</evidence>
<proteinExistence type="inferred from homology"/>
<evidence type="ECO:0000313" key="7">
    <source>
        <dbReference type="Proteomes" id="UP000662873"/>
    </source>
</evidence>
<dbReference type="Proteomes" id="UP000662873">
    <property type="component" value="Chromosome"/>
</dbReference>
<dbReference type="GO" id="GO:0022627">
    <property type="term" value="C:cytosolic small ribosomal subunit"/>
    <property type="evidence" value="ECO:0007669"/>
    <property type="project" value="TreeGrafter"/>
</dbReference>
<dbReference type="InterPro" id="IPR023035">
    <property type="entry name" value="Ribosomal_uS9_bac/plastid"/>
</dbReference>
<dbReference type="GO" id="GO:0003723">
    <property type="term" value="F:RNA binding"/>
    <property type="evidence" value="ECO:0007669"/>
    <property type="project" value="TreeGrafter"/>
</dbReference>
<accession>A0A809RE02</accession>
<keyword evidence="2 5" id="KW-0689">Ribosomal protein</keyword>
<dbReference type="AlphaFoldDB" id="A0A809RE02"/>
<dbReference type="KEGG" id="npy:NPRO_02300"/>
<sequence>MAAKTSKTQSERYYGTGRRKSAIARVWLKPGEGNIVINGREYKSYLGRPVLEILVRSPFEELGLMGKFDVVATAKGGGTTGQAGAVRLGIARAMVEMDENLRKALRAEGFLTRDPRVKERKKYGFKKARRGFQFVKR</sequence>
<dbReference type="EMBL" id="AP021858">
    <property type="protein sequence ID" value="BBO22635.1"/>
    <property type="molecule type" value="Genomic_DNA"/>
</dbReference>
<dbReference type="InterPro" id="IPR000754">
    <property type="entry name" value="Ribosomal_uS9"/>
</dbReference>
<dbReference type="GO" id="GO:0003735">
    <property type="term" value="F:structural constituent of ribosome"/>
    <property type="evidence" value="ECO:0007669"/>
    <property type="project" value="InterPro"/>
</dbReference>
<comment type="similarity">
    <text evidence="1 5">Belongs to the universal ribosomal protein uS9 family.</text>
</comment>
<dbReference type="GO" id="GO:0006412">
    <property type="term" value="P:translation"/>
    <property type="evidence" value="ECO:0007669"/>
    <property type="project" value="UniProtKB-UniRule"/>
</dbReference>
<dbReference type="PANTHER" id="PTHR21569:SF1">
    <property type="entry name" value="SMALL RIBOSOMAL SUBUNIT PROTEIN US9M"/>
    <property type="match status" value="1"/>
</dbReference>
<protein>
    <recommendedName>
        <fullName evidence="4 5">Small ribosomal subunit protein uS9</fullName>
    </recommendedName>
</protein>
<dbReference type="HAMAP" id="MF_00532_B">
    <property type="entry name" value="Ribosomal_uS9_B"/>
    <property type="match status" value="1"/>
</dbReference>
<evidence type="ECO:0000256" key="5">
    <source>
        <dbReference type="HAMAP-Rule" id="MF_00532"/>
    </source>
</evidence>
<dbReference type="Gene3D" id="3.30.230.10">
    <property type="match status" value="1"/>
</dbReference>
<dbReference type="SUPFAM" id="SSF54211">
    <property type="entry name" value="Ribosomal protein S5 domain 2-like"/>
    <property type="match status" value="1"/>
</dbReference>